<dbReference type="EMBL" id="GBRH01209857">
    <property type="protein sequence ID" value="JAD88038.1"/>
    <property type="molecule type" value="Transcribed_RNA"/>
</dbReference>
<evidence type="ECO:0000256" key="2">
    <source>
        <dbReference type="ARBA" id="ARBA00022840"/>
    </source>
</evidence>
<reference evidence="3" key="2">
    <citation type="journal article" date="2015" name="Data Brief">
        <title>Shoot transcriptome of the giant reed, Arundo donax.</title>
        <authorList>
            <person name="Barrero R.A."/>
            <person name="Guerrero F.D."/>
            <person name="Moolhuijzen P."/>
            <person name="Goolsby J.A."/>
            <person name="Tidwell J."/>
            <person name="Bellgard S.E."/>
            <person name="Bellgard M.I."/>
        </authorList>
    </citation>
    <scope>NUCLEOTIDE SEQUENCE</scope>
    <source>
        <tissue evidence="3">Shoot tissue taken approximately 20 cm above the soil surface</tissue>
    </source>
</reference>
<dbReference type="AlphaFoldDB" id="A0A0A9DMX5"/>
<sequence>MTDLLGTPSMDTISRVRNEKARRYLSSMRKKEPVPFSQMFPGADPLALKLLEKLLAFDPKDRPTAEEVPLMLFSLVIMVSQFIFLC</sequence>
<dbReference type="InterPro" id="IPR011009">
    <property type="entry name" value="Kinase-like_dom_sf"/>
</dbReference>
<dbReference type="InterPro" id="IPR050117">
    <property type="entry name" value="MAPK"/>
</dbReference>
<proteinExistence type="predicted"/>
<dbReference type="GO" id="GO:0005524">
    <property type="term" value="F:ATP binding"/>
    <property type="evidence" value="ECO:0007669"/>
    <property type="project" value="UniProtKB-KW"/>
</dbReference>
<dbReference type="SUPFAM" id="SSF56112">
    <property type="entry name" value="Protein kinase-like (PK-like)"/>
    <property type="match status" value="1"/>
</dbReference>
<protein>
    <submittedName>
        <fullName evidence="3">MPK9</fullName>
    </submittedName>
</protein>
<dbReference type="PANTHER" id="PTHR24055">
    <property type="entry name" value="MITOGEN-ACTIVATED PROTEIN KINASE"/>
    <property type="match status" value="1"/>
</dbReference>
<accession>A0A0A9DMX5</accession>
<reference evidence="3" key="1">
    <citation type="submission" date="2014-09" db="EMBL/GenBank/DDBJ databases">
        <authorList>
            <person name="Magalhaes I.L.F."/>
            <person name="Oliveira U."/>
            <person name="Santos F.R."/>
            <person name="Vidigal T.H.D.A."/>
            <person name="Brescovit A.D."/>
            <person name="Santos A.J."/>
        </authorList>
    </citation>
    <scope>NUCLEOTIDE SEQUENCE</scope>
    <source>
        <tissue evidence="3">Shoot tissue taken approximately 20 cm above the soil surface</tissue>
    </source>
</reference>
<organism evidence="3">
    <name type="scientific">Arundo donax</name>
    <name type="common">Giant reed</name>
    <name type="synonym">Donax arundinaceus</name>
    <dbReference type="NCBI Taxonomy" id="35708"/>
    <lineage>
        <taxon>Eukaryota</taxon>
        <taxon>Viridiplantae</taxon>
        <taxon>Streptophyta</taxon>
        <taxon>Embryophyta</taxon>
        <taxon>Tracheophyta</taxon>
        <taxon>Spermatophyta</taxon>
        <taxon>Magnoliopsida</taxon>
        <taxon>Liliopsida</taxon>
        <taxon>Poales</taxon>
        <taxon>Poaceae</taxon>
        <taxon>PACMAD clade</taxon>
        <taxon>Arundinoideae</taxon>
        <taxon>Arundineae</taxon>
        <taxon>Arundo</taxon>
    </lineage>
</organism>
<evidence type="ECO:0000313" key="3">
    <source>
        <dbReference type="EMBL" id="JAD88038.1"/>
    </source>
</evidence>
<dbReference type="Gene3D" id="1.10.510.10">
    <property type="entry name" value="Transferase(Phosphotransferase) domain 1"/>
    <property type="match status" value="1"/>
</dbReference>
<keyword evidence="1" id="KW-0547">Nucleotide-binding</keyword>
<evidence type="ECO:0000256" key="1">
    <source>
        <dbReference type="ARBA" id="ARBA00022741"/>
    </source>
</evidence>
<name>A0A0A9DMX5_ARUDO</name>
<keyword evidence="2" id="KW-0067">ATP-binding</keyword>